<dbReference type="Gene3D" id="2.40.128.110">
    <property type="entry name" value="Lipid/polyisoprenoid-binding, YceI-like"/>
    <property type="match status" value="1"/>
</dbReference>
<name>A0A2N4U7C8_9BURK</name>
<evidence type="ECO:0000256" key="1">
    <source>
        <dbReference type="SAM" id="SignalP"/>
    </source>
</evidence>
<dbReference type="PANTHER" id="PTHR34406">
    <property type="entry name" value="PROTEIN YCEI"/>
    <property type="match status" value="1"/>
</dbReference>
<dbReference type="Pfam" id="PF04264">
    <property type="entry name" value="YceI"/>
    <property type="match status" value="1"/>
</dbReference>
<dbReference type="InterPro" id="IPR007372">
    <property type="entry name" value="Lipid/polyisoprenoid-bd_YceI"/>
</dbReference>
<dbReference type="SMART" id="SM00867">
    <property type="entry name" value="YceI"/>
    <property type="match status" value="1"/>
</dbReference>
<organism evidence="3 4">
    <name type="scientific">Pollutimonas subterranea</name>
    <dbReference type="NCBI Taxonomy" id="2045210"/>
    <lineage>
        <taxon>Bacteria</taxon>
        <taxon>Pseudomonadati</taxon>
        <taxon>Pseudomonadota</taxon>
        <taxon>Betaproteobacteria</taxon>
        <taxon>Burkholderiales</taxon>
        <taxon>Alcaligenaceae</taxon>
        <taxon>Pollutimonas</taxon>
    </lineage>
</organism>
<feature type="signal peptide" evidence="1">
    <location>
        <begin position="1"/>
        <end position="23"/>
    </location>
</feature>
<dbReference type="InterPro" id="IPR036761">
    <property type="entry name" value="TTHA0802/YceI-like_sf"/>
</dbReference>
<gene>
    <name evidence="3" type="ORF">CR159_04805</name>
</gene>
<sequence length="192" mass="20610">MTRTQVSAVALAFSALFAGQAMAAPQTYVLDPTHSFPRFSYDHMGMSTQILRFNKTTGSVVLDKQAKQARVDVTIDMTSIDTGFEMFDDHIQGADFLDTATYPTATFTSTKVVFEDGKPASIEGDLTIKGITKPVTLAVTSFFNGAHPMLKKDAIGANATTVIKRSEFNAGKFAPGVGDDVTLDIALEAITE</sequence>
<dbReference type="OrthoDB" id="9811006at2"/>
<comment type="caution">
    <text evidence="3">The sequence shown here is derived from an EMBL/GenBank/DDBJ whole genome shotgun (WGS) entry which is preliminary data.</text>
</comment>
<dbReference type="RefSeq" id="WP_102072881.1">
    <property type="nucleotide sequence ID" value="NZ_PDNW01000003.1"/>
</dbReference>
<feature type="domain" description="Lipid/polyisoprenoid-binding YceI-like" evidence="2">
    <location>
        <begin position="27"/>
        <end position="190"/>
    </location>
</feature>
<dbReference type="Proteomes" id="UP000234190">
    <property type="component" value="Unassembled WGS sequence"/>
</dbReference>
<dbReference type="EMBL" id="PDNW01000003">
    <property type="protein sequence ID" value="PLC50923.1"/>
    <property type="molecule type" value="Genomic_DNA"/>
</dbReference>
<keyword evidence="4" id="KW-1185">Reference proteome</keyword>
<reference evidence="3 4" key="1">
    <citation type="submission" date="2017-10" db="EMBL/GenBank/DDBJ databases">
        <title>Two draft genome sequences of Pusillimonas sp. strains isolated from a nitrate- and radionuclide-contaminated groundwater in Russia.</title>
        <authorList>
            <person name="Grouzdev D.S."/>
            <person name="Tourova T.P."/>
            <person name="Goeva M.A."/>
            <person name="Babich T.L."/>
            <person name="Sokolova D.S."/>
            <person name="Abdullin R."/>
            <person name="Poltaraus A.B."/>
            <person name="Toshchakov S.V."/>
            <person name="Nazina T.N."/>
        </authorList>
    </citation>
    <scope>NUCLEOTIDE SEQUENCE [LARGE SCALE GENOMIC DNA]</scope>
    <source>
        <strain evidence="3 4">JR1/69-3-13</strain>
    </source>
</reference>
<dbReference type="SUPFAM" id="SSF101874">
    <property type="entry name" value="YceI-like"/>
    <property type="match status" value="1"/>
</dbReference>
<keyword evidence="1" id="KW-0732">Signal</keyword>
<evidence type="ECO:0000313" key="3">
    <source>
        <dbReference type="EMBL" id="PLC50923.1"/>
    </source>
</evidence>
<evidence type="ECO:0000259" key="2">
    <source>
        <dbReference type="SMART" id="SM00867"/>
    </source>
</evidence>
<accession>A0A2N4U7C8</accession>
<dbReference type="AlphaFoldDB" id="A0A2N4U7C8"/>
<dbReference type="PANTHER" id="PTHR34406:SF2">
    <property type="entry name" value="PERIPLASMIC PROTEIN"/>
    <property type="match status" value="1"/>
</dbReference>
<proteinExistence type="predicted"/>
<protein>
    <submittedName>
        <fullName evidence="3">Polyisoprenoid-binding protein</fullName>
    </submittedName>
</protein>
<feature type="chain" id="PRO_5014930753" evidence="1">
    <location>
        <begin position="24"/>
        <end position="192"/>
    </location>
</feature>
<evidence type="ECO:0000313" key="4">
    <source>
        <dbReference type="Proteomes" id="UP000234190"/>
    </source>
</evidence>